<dbReference type="PANTHER" id="PTHR43311:SF2">
    <property type="entry name" value="GLUTAMATE--TRNA LIGASE, MITOCHONDRIAL-RELATED"/>
    <property type="match status" value="1"/>
</dbReference>
<protein>
    <recommendedName>
        <fullName evidence="7">Glutamate--tRNA ligase</fullName>
        <ecNumber evidence="7">6.1.1.17</ecNumber>
    </recommendedName>
    <alternativeName>
        <fullName evidence="7">Glutamyl-tRNA synthetase</fullName>
        <shortName evidence="7">GluRS</shortName>
    </alternativeName>
</protein>
<proteinExistence type="inferred from homology"/>
<dbReference type="EC" id="6.1.1.17" evidence="7"/>
<evidence type="ECO:0000256" key="3">
    <source>
        <dbReference type="ARBA" id="ARBA00022741"/>
    </source>
</evidence>
<dbReference type="SUPFAM" id="SSF52374">
    <property type="entry name" value="Nucleotidylyl transferase"/>
    <property type="match status" value="1"/>
</dbReference>
<dbReference type="GO" id="GO:0008270">
    <property type="term" value="F:zinc ion binding"/>
    <property type="evidence" value="ECO:0007669"/>
    <property type="project" value="InterPro"/>
</dbReference>
<dbReference type="InterPro" id="IPR049940">
    <property type="entry name" value="GluQ/Sye"/>
</dbReference>
<gene>
    <name evidence="7" type="primary">gltX</name>
    <name evidence="10" type="ORF">A2991_00560</name>
</gene>
<dbReference type="InterPro" id="IPR020751">
    <property type="entry name" value="aa-tRNA-synth_I_codon-bd_sub2"/>
</dbReference>
<feature type="short sequence motif" description="'KMSKS' region" evidence="7">
    <location>
        <begin position="254"/>
        <end position="258"/>
    </location>
</feature>
<dbReference type="FunFam" id="3.40.50.620:FF:000045">
    <property type="entry name" value="Glutamate--tRNA ligase, mitochondrial"/>
    <property type="match status" value="1"/>
</dbReference>
<dbReference type="InterPro" id="IPR004527">
    <property type="entry name" value="Glu-tRNA-ligase_bac/mito"/>
</dbReference>
<feature type="domain" description="Glutamyl/glutaminyl-tRNA synthetase class Ib catalytic" evidence="8">
    <location>
        <begin position="6"/>
        <end position="323"/>
    </location>
</feature>
<dbReference type="InterPro" id="IPR001412">
    <property type="entry name" value="aa-tRNA-synth_I_CS"/>
</dbReference>
<feature type="binding site" evidence="7">
    <location>
        <position position="257"/>
    </location>
    <ligand>
        <name>ATP</name>
        <dbReference type="ChEBI" id="CHEBI:30616"/>
    </ligand>
</feature>
<evidence type="ECO:0000256" key="7">
    <source>
        <dbReference type="HAMAP-Rule" id="MF_00022"/>
    </source>
</evidence>
<evidence type="ECO:0000256" key="2">
    <source>
        <dbReference type="ARBA" id="ARBA00022598"/>
    </source>
</evidence>
<reference evidence="10 11" key="1">
    <citation type="journal article" date="2016" name="Nat. Commun.">
        <title>Thousands of microbial genomes shed light on interconnected biogeochemical processes in an aquifer system.</title>
        <authorList>
            <person name="Anantharaman K."/>
            <person name="Brown C.T."/>
            <person name="Hug L.A."/>
            <person name="Sharon I."/>
            <person name="Castelle C.J."/>
            <person name="Probst A.J."/>
            <person name="Thomas B.C."/>
            <person name="Singh A."/>
            <person name="Wilkins M.J."/>
            <person name="Karaoz U."/>
            <person name="Brodie E.L."/>
            <person name="Williams K.H."/>
            <person name="Hubbard S.S."/>
            <person name="Banfield J.F."/>
        </authorList>
    </citation>
    <scope>NUCLEOTIDE SEQUENCE [LARGE SCALE GENOMIC DNA]</scope>
</reference>
<dbReference type="InterPro" id="IPR033910">
    <property type="entry name" value="GluRS_core"/>
</dbReference>
<dbReference type="InterPro" id="IPR020058">
    <property type="entry name" value="Glu/Gln-tRNA-synth_Ib_cat-dom"/>
</dbReference>
<dbReference type="InterPro" id="IPR008925">
    <property type="entry name" value="aa_tRNA-synth_I_cd-bd_sf"/>
</dbReference>
<dbReference type="CDD" id="cd00808">
    <property type="entry name" value="GluRS_core"/>
    <property type="match status" value="1"/>
</dbReference>
<comment type="similarity">
    <text evidence="1 7">Belongs to the class-I aminoacyl-tRNA synthetase family. Glutamate--tRNA ligase type 1 subfamily.</text>
</comment>
<comment type="subcellular location">
    <subcellularLocation>
        <location evidence="7">Cytoplasm</location>
    </subcellularLocation>
</comment>
<comment type="caution">
    <text evidence="7">Lacks conserved residue(s) required for the propagation of feature annotation.</text>
</comment>
<evidence type="ECO:0000259" key="8">
    <source>
        <dbReference type="Pfam" id="PF00749"/>
    </source>
</evidence>
<sequence length="505" mass="57654">MVQRPRVRIAPSPTGLLHLGTARTALFNFLFAKRYGGTFVLRIEDTDIERSKPEFERDIAEQLRWLGISWDEGIETGGAFGPYRQSERLPIYERYLQPLLEHDRAYFCFCSEETLAAQRETQRTSGEIQRYSGACQSLAPKEARQRAAREKRAIVRLRMPEEHFAFEDLVRGEIAFDTVLFGDIALAKLDGKRFFPLYNFAVAVDDAEMRITHVLRGDDHIANTPKQMIIARLLGLSSPQYAHFSMILAQDRSKLSKRHGATSVRELREAGYFPETIVNFLALLGWNPGTDQELFTLQELIDAFTLDGIQSGGAIWNQDKLEWFNRQWLGAPARRWLTHDALTPELEKKIVAVLAGNRWHVRKETIATLAATVLERAPLANVEELLAGEYRYFFEKPRLDRELLRWKDMADEDVERALDSAKEILEPIPEGEWTQNRLERDLMAAAESLSVSGEKPDRGRLLWPVRVALSGKKQSPGPFDIAAIIGKEETLARIQEAQNIIVRPK</sequence>
<dbReference type="SUPFAM" id="SSF48163">
    <property type="entry name" value="An anticodon-binding domain of class I aminoacyl-tRNA synthetases"/>
    <property type="match status" value="1"/>
</dbReference>
<dbReference type="PROSITE" id="PS00178">
    <property type="entry name" value="AA_TRNA_LIGASE_I"/>
    <property type="match status" value="1"/>
</dbReference>
<dbReference type="GO" id="GO:0005524">
    <property type="term" value="F:ATP binding"/>
    <property type="evidence" value="ECO:0007669"/>
    <property type="project" value="UniProtKB-UniRule"/>
</dbReference>
<evidence type="ECO:0000313" key="10">
    <source>
        <dbReference type="EMBL" id="OHA52620.1"/>
    </source>
</evidence>
<dbReference type="GO" id="GO:0005829">
    <property type="term" value="C:cytosol"/>
    <property type="evidence" value="ECO:0007669"/>
    <property type="project" value="TreeGrafter"/>
</dbReference>
<evidence type="ECO:0000259" key="9">
    <source>
        <dbReference type="Pfam" id="PF19269"/>
    </source>
</evidence>
<dbReference type="Gene3D" id="3.40.50.620">
    <property type="entry name" value="HUPs"/>
    <property type="match status" value="1"/>
</dbReference>
<evidence type="ECO:0000256" key="6">
    <source>
        <dbReference type="ARBA" id="ARBA00023146"/>
    </source>
</evidence>
<dbReference type="InterPro" id="IPR014729">
    <property type="entry name" value="Rossmann-like_a/b/a_fold"/>
</dbReference>
<organism evidence="10 11">
    <name type="scientific">Candidatus Terrybacteria bacterium RIFCSPLOWO2_01_FULL_58_14</name>
    <dbReference type="NCBI Taxonomy" id="1802369"/>
    <lineage>
        <taxon>Bacteria</taxon>
        <taxon>Candidatus Terryibacteriota</taxon>
    </lineage>
</organism>
<evidence type="ECO:0000256" key="1">
    <source>
        <dbReference type="ARBA" id="ARBA00007894"/>
    </source>
</evidence>
<accession>A0A1G2PWB3</accession>
<evidence type="ECO:0000256" key="4">
    <source>
        <dbReference type="ARBA" id="ARBA00022840"/>
    </source>
</evidence>
<keyword evidence="6 7" id="KW-0030">Aminoacyl-tRNA synthetase</keyword>
<comment type="function">
    <text evidence="7">Catalyzes the attachment of glutamate to tRNA(Glu) in a two-step reaction: glutamate is first activated by ATP to form Glu-AMP and then transferred to the acceptor end of tRNA(Glu).</text>
</comment>
<dbReference type="AlphaFoldDB" id="A0A1G2PWB3"/>
<dbReference type="InterPro" id="IPR045462">
    <property type="entry name" value="aa-tRNA-synth_I_cd-bd"/>
</dbReference>
<comment type="catalytic activity">
    <reaction evidence="7">
        <text>tRNA(Glu) + L-glutamate + ATP = L-glutamyl-tRNA(Glu) + AMP + diphosphate</text>
        <dbReference type="Rhea" id="RHEA:23540"/>
        <dbReference type="Rhea" id="RHEA-COMP:9663"/>
        <dbReference type="Rhea" id="RHEA-COMP:9680"/>
        <dbReference type="ChEBI" id="CHEBI:29985"/>
        <dbReference type="ChEBI" id="CHEBI:30616"/>
        <dbReference type="ChEBI" id="CHEBI:33019"/>
        <dbReference type="ChEBI" id="CHEBI:78442"/>
        <dbReference type="ChEBI" id="CHEBI:78520"/>
        <dbReference type="ChEBI" id="CHEBI:456215"/>
        <dbReference type="EC" id="6.1.1.17"/>
    </reaction>
</comment>
<comment type="caution">
    <text evidence="10">The sequence shown here is derived from an EMBL/GenBank/DDBJ whole genome shotgun (WGS) entry which is preliminary data.</text>
</comment>
<evidence type="ECO:0000313" key="11">
    <source>
        <dbReference type="Proteomes" id="UP000177865"/>
    </source>
</evidence>
<dbReference type="NCBIfam" id="TIGR00464">
    <property type="entry name" value="gltX_bact"/>
    <property type="match status" value="1"/>
</dbReference>
<dbReference type="HAMAP" id="MF_00022">
    <property type="entry name" value="Glu_tRNA_synth_type1"/>
    <property type="match status" value="1"/>
</dbReference>
<feature type="short sequence motif" description="'HIGH' region" evidence="7">
    <location>
        <begin position="11"/>
        <end position="21"/>
    </location>
</feature>
<dbReference type="InterPro" id="IPR000924">
    <property type="entry name" value="Glu/Gln-tRNA-synth"/>
</dbReference>
<evidence type="ECO:0000256" key="5">
    <source>
        <dbReference type="ARBA" id="ARBA00022917"/>
    </source>
</evidence>
<name>A0A1G2PWB3_9BACT</name>
<dbReference type="Pfam" id="PF19269">
    <property type="entry name" value="Anticodon_2"/>
    <property type="match status" value="1"/>
</dbReference>
<keyword evidence="5 7" id="KW-0648">Protein biosynthesis</keyword>
<dbReference type="GO" id="GO:0004818">
    <property type="term" value="F:glutamate-tRNA ligase activity"/>
    <property type="evidence" value="ECO:0007669"/>
    <property type="project" value="UniProtKB-UniRule"/>
</dbReference>
<dbReference type="GO" id="GO:0000049">
    <property type="term" value="F:tRNA binding"/>
    <property type="evidence" value="ECO:0007669"/>
    <property type="project" value="InterPro"/>
</dbReference>
<dbReference type="EMBL" id="MHSZ01000028">
    <property type="protein sequence ID" value="OHA52620.1"/>
    <property type="molecule type" value="Genomic_DNA"/>
</dbReference>
<keyword evidence="3 7" id="KW-0547">Nucleotide-binding</keyword>
<dbReference type="Gene3D" id="1.10.10.350">
    <property type="match status" value="1"/>
</dbReference>
<comment type="subunit">
    <text evidence="7">Monomer.</text>
</comment>
<dbReference type="GO" id="GO:0006424">
    <property type="term" value="P:glutamyl-tRNA aminoacylation"/>
    <property type="evidence" value="ECO:0007669"/>
    <property type="project" value="UniProtKB-UniRule"/>
</dbReference>
<dbReference type="Pfam" id="PF00749">
    <property type="entry name" value="tRNA-synt_1c"/>
    <property type="match status" value="1"/>
</dbReference>
<dbReference type="Proteomes" id="UP000177865">
    <property type="component" value="Unassembled WGS sequence"/>
</dbReference>
<dbReference type="PANTHER" id="PTHR43311">
    <property type="entry name" value="GLUTAMATE--TRNA LIGASE"/>
    <property type="match status" value="1"/>
</dbReference>
<keyword evidence="4 7" id="KW-0067">ATP-binding</keyword>
<dbReference type="PRINTS" id="PR00987">
    <property type="entry name" value="TRNASYNTHGLU"/>
</dbReference>
<feature type="domain" description="Aminoacyl-tRNA synthetase class I anticodon-binding" evidence="9">
    <location>
        <begin position="361"/>
        <end position="497"/>
    </location>
</feature>
<keyword evidence="2 7" id="KW-0436">Ligase</keyword>
<keyword evidence="7" id="KW-0963">Cytoplasm</keyword>